<dbReference type="Proteomes" id="UP000199361">
    <property type="component" value="Unassembled WGS sequence"/>
</dbReference>
<dbReference type="InterPro" id="IPR036291">
    <property type="entry name" value="NAD(P)-bd_dom_sf"/>
</dbReference>
<name>A0A1I0AIP1_9ACTN</name>
<dbReference type="GO" id="GO:0051287">
    <property type="term" value="F:NAD binding"/>
    <property type="evidence" value="ECO:0007669"/>
    <property type="project" value="InterPro"/>
</dbReference>
<dbReference type="InterPro" id="IPR006115">
    <property type="entry name" value="6PGDH_NADP-bd"/>
</dbReference>
<keyword evidence="3" id="KW-0520">NAD</keyword>
<accession>A0A1I0AIP1</accession>
<dbReference type="PANTHER" id="PTHR43580">
    <property type="entry name" value="OXIDOREDUCTASE GLYR1-RELATED"/>
    <property type="match status" value="1"/>
</dbReference>
<protein>
    <submittedName>
        <fullName evidence="7">3-hydroxyisobutyrate dehydrogenase</fullName>
    </submittedName>
</protein>
<evidence type="ECO:0000256" key="2">
    <source>
        <dbReference type="ARBA" id="ARBA00023002"/>
    </source>
</evidence>
<dbReference type="STRING" id="568860.SAMN05421811_101811"/>
<dbReference type="InterPro" id="IPR013328">
    <property type="entry name" value="6PGD_dom2"/>
</dbReference>
<dbReference type="SUPFAM" id="SSF51735">
    <property type="entry name" value="NAD(P)-binding Rossmann-fold domains"/>
    <property type="match status" value="1"/>
</dbReference>
<dbReference type="EMBL" id="FOHX01000001">
    <property type="protein sequence ID" value="SES94167.1"/>
    <property type="molecule type" value="Genomic_DNA"/>
</dbReference>
<feature type="domain" description="6-phosphogluconate dehydrogenase NADP-binding" evidence="5">
    <location>
        <begin position="5"/>
        <end position="162"/>
    </location>
</feature>
<dbReference type="SUPFAM" id="SSF48179">
    <property type="entry name" value="6-phosphogluconate dehydrogenase C-terminal domain-like"/>
    <property type="match status" value="1"/>
</dbReference>
<dbReference type="GO" id="GO:0016491">
    <property type="term" value="F:oxidoreductase activity"/>
    <property type="evidence" value="ECO:0007669"/>
    <property type="project" value="UniProtKB-KW"/>
</dbReference>
<comment type="similarity">
    <text evidence="1">Belongs to the HIBADH-related family.</text>
</comment>
<dbReference type="InterPro" id="IPR051265">
    <property type="entry name" value="HIBADH-related_NP60_sf"/>
</dbReference>
<dbReference type="Pfam" id="PF14833">
    <property type="entry name" value="NAD_binding_11"/>
    <property type="match status" value="1"/>
</dbReference>
<evidence type="ECO:0000259" key="5">
    <source>
        <dbReference type="Pfam" id="PF03446"/>
    </source>
</evidence>
<evidence type="ECO:0000313" key="8">
    <source>
        <dbReference type="Proteomes" id="UP000199361"/>
    </source>
</evidence>
<evidence type="ECO:0000313" key="7">
    <source>
        <dbReference type="EMBL" id="SES94167.1"/>
    </source>
</evidence>
<evidence type="ECO:0000256" key="3">
    <source>
        <dbReference type="ARBA" id="ARBA00023027"/>
    </source>
</evidence>
<organism evidence="7 8">
    <name type="scientific">Nonomuraea wenchangensis</name>
    <dbReference type="NCBI Taxonomy" id="568860"/>
    <lineage>
        <taxon>Bacteria</taxon>
        <taxon>Bacillati</taxon>
        <taxon>Actinomycetota</taxon>
        <taxon>Actinomycetes</taxon>
        <taxon>Streptosporangiales</taxon>
        <taxon>Streptosporangiaceae</taxon>
        <taxon>Nonomuraea</taxon>
    </lineage>
</organism>
<dbReference type="PIRSF" id="PIRSF000103">
    <property type="entry name" value="HIBADH"/>
    <property type="match status" value="1"/>
</dbReference>
<dbReference type="GO" id="GO:0050661">
    <property type="term" value="F:NADP binding"/>
    <property type="evidence" value="ECO:0007669"/>
    <property type="project" value="InterPro"/>
</dbReference>
<dbReference type="InterPro" id="IPR015815">
    <property type="entry name" value="HIBADH-related"/>
</dbReference>
<evidence type="ECO:0000256" key="1">
    <source>
        <dbReference type="ARBA" id="ARBA00009080"/>
    </source>
</evidence>
<dbReference type="InterPro" id="IPR029154">
    <property type="entry name" value="HIBADH-like_NADP-bd"/>
</dbReference>
<keyword evidence="8" id="KW-1185">Reference proteome</keyword>
<feature type="domain" description="3-hydroxyisobutyrate dehydrogenase-like NAD-binding" evidence="6">
    <location>
        <begin position="165"/>
        <end position="283"/>
    </location>
</feature>
<dbReference type="Gene3D" id="1.10.1040.10">
    <property type="entry name" value="N-(1-d-carboxylethyl)-l-norvaline Dehydrogenase, domain 2"/>
    <property type="match status" value="1"/>
</dbReference>
<dbReference type="RefSeq" id="WP_091076896.1">
    <property type="nucleotide sequence ID" value="NZ_FOHX01000001.1"/>
</dbReference>
<reference evidence="7 8" key="1">
    <citation type="submission" date="2016-10" db="EMBL/GenBank/DDBJ databases">
        <authorList>
            <person name="de Groot N.N."/>
        </authorList>
    </citation>
    <scope>NUCLEOTIDE SEQUENCE [LARGE SCALE GENOMIC DNA]</scope>
    <source>
        <strain evidence="7 8">CGMCC 4.5598</strain>
    </source>
</reference>
<evidence type="ECO:0000256" key="4">
    <source>
        <dbReference type="PIRSR" id="PIRSR000103-1"/>
    </source>
</evidence>
<gene>
    <name evidence="7" type="ORF">SAMN05421811_101811</name>
</gene>
<evidence type="ECO:0000259" key="6">
    <source>
        <dbReference type="Pfam" id="PF14833"/>
    </source>
</evidence>
<dbReference type="Pfam" id="PF03446">
    <property type="entry name" value="NAD_binding_2"/>
    <property type="match status" value="1"/>
</dbReference>
<dbReference type="InterPro" id="IPR008927">
    <property type="entry name" value="6-PGluconate_DH-like_C_sf"/>
</dbReference>
<dbReference type="Gene3D" id="3.40.50.720">
    <property type="entry name" value="NAD(P)-binding Rossmann-like Domain"/>
    <property type="match status" value="1"/>
</dbReference>
<dbReference type="PANTHER" id="PTHR43580:SF2">
    <property type="entry name" value="CYTOKINE-LIKE NUCLEAR FACTOR N-PAC"/>
    <property type="match status" value="1"/>
</dbReference>
<keyword evidence="2" id="KW-0560">Oxidoreductase</keyword>
<proteinExistence type="inferred from homology"/>
<dbReference type="OrthoDB" id="3185659at2"/>
<dbReference type="AlphaFoldDB" id="A0A1I0AIP1"/>
<sequence>MAAQRVAVIGLGGMGAGIARAVLRAGFPVTVFNRTPEKAGPLAAQGADVAASAAEAAEGTDVVVLSLADEAAVEAVLFGELLPRLRAGTSVVDTTTVSPAYARRAAERLEPAGVRRVEACVIGNPEMAAAGRLRVFTAGPTSHLDEVAGVLEAMAQEVRHLGAAGNAGVLKLALNLVLGVQTVGLAEAVAFAEAMGMDRELLLDVIGNSGWHSPVLGFRADFMRKRVYRPAGFRSALMHKDLDLVLREAKARGIGLPAVECAARRYEPLLAAGGDDDAAALVEMAAVDLGEVQAGQGTGEA</sequence>
<feature type="active site" evidence="4">
    <location>
        <position position="171"/>
    </location>
</feature>